<keyword evidence="3" id="KW-1185">Reference proteome</keyword>
<feature type="region of interest" description="Disordered" evidence="1">
    <location>
        <begin position="167"/>
        <end position="238"/>
    </location>
</feature>
<dbReference type="STRING" id="6290.A0A0N4VX08"/>
<evidence type="ECO:0000313" key="4">
    <source>
        <dbReference type="WBParaSite" id="HPLM_0000182801-mRNA-1"/>
    </source>
</evidence>
<accession>A0A0N4VX08</accession>
<evidence type="ECO:0000313" key="2">
    <source>
        <dbReference type="EMBL" id="VDO11518.1"/>
    </source>
</evidence>
<dbReference type="AlphaFoldDB" id="A0A0N4VX08"/>
<name>A0A0N4VX08_HAEPC</name>
<reference evidence="4" key="1">
    <citation type="submission" date="2017-02" db="UniProtKB">
        <authorList>
            <consortium name="WormBaseParasite"/>
        </authorList>
    </citation>
    <scope>IDENTIFICATION</scope>
</reference>
<reference evidence="2 3" key="2">
    <citation type="submission" date="2018-11" db="EMBL/GenBank/DDBJ databases">
        <authorList>
            <consortium name="Pathogen Informatics"/>
        </authorList>
    </citation>
    <scope>NUCLEOTIDE SEQUENCE [LARGE SCALE GENOMIC DNA]</scope>
    <source>
        <strain evidence="2 3">MHpl1</strain>
    </source>
</reference>
<sequence>MLRFILNAVRKKGVHQLNAVVKVVFDPRQRCQRPLTPYPFPQNGDKSKEEDDDFAKPGGESAKTESFSYAGEVMSSNVAVRLALGNQEGQSVITDKFYLPATVPEWSVWYDRYESRGSRKRRLEEEKKEEDKKCGAAFQFDSPSKKRRKKETTIDTEASIVLVDLESESELTSSTQSSSKLSSQSSVELSTQSSSEPCSQSSSDLCSQSSSPCSQSSTEAGLQSSNDQPKSEQRLKITSTRTMPAKVLRPKSLKNEASNNWSVEEMMKVYGSQTKIGQFLLYEFTFVLLTIR</sequence>
<evidence type="ECO:0000313" key="3">
    <source>
        <dbReference type="Proteomes" id="UP000268014"/>
    </source>
</evidence>
<proteinExistence type="predicted"/>
<feature type="compositionally biased region" description="Low complexity" evidence="1">
    <location>
        <begin position="167"/>
        <end position="218"/>
    </location>
</feature>
<dbReference type="WBParaSite" id="HPLM_0000182801-mRNA-1">
    <property type="protein sequence ID" value="HPLM_0000182801-mRNA-1"/>
    <property type="gene ID" value="HPLM_0000182801"/>
</dbReference>
<gene>
    <name evidence="2" type="ORF">HPLM_LOCUS1826</name>
</gene>
<dbReference type="Proteomes" id="UP000268014">
    <property type="component" value="Unassembled WGS sequence"/>
</dbReference>
<feature type="compositionally biased region" description="Polar residues" evidence="1">
    <location>
        <begin position="219"/>
        <end position="228"/>
    </location>
</feature>
<protein>
    <submittedName>
        <fullName evidence="4">TERF2-interacting telomeric protein 1</fullName>
    </submittedName>
</protein>
<feature type="region of interest" description="Disordered" evidence="1">
    <location>
        <begin position="34"/>
        <end position="66"/>
    </location>
</feature>
<evidence type="ECO:0000256" key="1">
    <source>
        <dbReference type="SAM" id="MobiDB-lite"/>
    </source>
</evidence>
<dbReference type="EMBL" id="UZAF01002809">
    <property type="protein sequence ID" value="VDO11518.1"/>
    <property type="molecule type" value="Genomic_DNA"/>
</dbReference>
<organism evidence="4">
    <name type="scientific">Haemonchus placei</name>
    <name type="common">Barber's pole worm</name>
    <dbReference type="NCBI Taxonomy" id="6290"/>
    <lineage>
        <taxon>Eukaryota</taxon>
        <taxon>Metazoa</taxon>
        <taxon>Ecdysozoa</taxon>
        <taxon>Nematoda</taxon>
        <taxon>Chromadorea</taxon>
        <taxon>Rhabditida</taxon>
        <taxon>Rhabditina</taxon>
        <taxon>Rhabditomorpha</taxon>
        <taxon>Strongyloidea</taxon>
        <taxon>Trichostrongylidae</taxon>
        <taxon>Haemonchus</taxon>
    </lineage>
</organism>